<dbReference type="GO" id="GO:0007026">
    <property type="term" value="P:negative regulation of microtubule depolymerization"/>
    <property type="evidence" value="ECO:0000318"/>
    <property type="project" value="GO_Central"/>
</dbReference>
<accession>A0A1W2W7E2</accession>
<evidence type="ECO:0000256" key="4">
    <source>
        <dbReference type="ARBA" id="ARBA00022553"/>
    </source>
</evidence>
<dbReference type="InParanoid" id="F7B7C2"/>
<dbReference type="AlphaFoldDB" id="F7B7C2"/>
<dbReference type="HOGENOM" id="CLU_517724_0_0_1"/>
<dbReference type="EMBL" id="EAAA01001429">
    <property type="status" value="NOT_ANNOTATED_CDS"/>
    <property type="molecule type" value="Genomic_DNA"/>
</dbReference>
<reference evidence="8" key="3">
    <citation type="submission" date="2025-08" db="UniProtKB">
        <authorList>
            <consortium name="Ensembl"/>
        </authorList>
    </citation>
    <scope>IDENTIFICATION</scope>
</reference>
<dbReference type="STRING" id="7719.ENSCINP00000010678"/>
<keyword evidence="9" id="KW-1185">Reference proteome</keyword>
<organism evidence="8 9">
    <name type="scientific">Ciona intestinalis</name>
    <name type="common">Transparent sea squirt</name>
    <name type="synonym">Ascidia intestinalis</name>
    <dbReference type="NCBI Taxonomy" id="7719"/>
    <lineage>
        <taxon>Eukaryota</taxon>
        <taxon>Metazoa</taxon>
        <taxon>Chordata</taxon>
        <taxon>Tunicata</taxon>
        <taxon>Ascidiacea</taxon>
        <taxon>Phlebobranchia</taxon>
        <taxon>Cionidae</taxon>
        <taxon>Ciona</taxon>
    </lineage>
</organism>
<gene>
    <name evidence="8" type="primary">LOC100186196</name>
</gene>
<proteinExistence type="inferred from homology"/>
<accession>F7B7C2</accession>
<reference evidence="9" key="1">
    <citation type="journal article" date="2002" name="Science">
        <title>The draft genome of Ciona intestinalis: insights into chordate and vertebrate origins.</title>
        <authorList>
            <person name="Dehal P."/>
            <person name="Satou Y."/>
            <person name="Campbell R.K."/>
            <person name="Chapman J."/>
            <person name="Degnan B."/>
            <person name="De Tomaso A."/>
            <person name="Davidson B."/>
            <person name="Di Gregorio A."/>
            <person name="Gelpke M."/>
            <person name="Goodstein D.M."/>
            <person name="Harafuji N."/>
            <person name="Hastings K.E."/>
            <person name="Ho I."/>
            <person name="Hotta K."/>
            <person name="Huang W."/>
            <person name="Kawashima T."/>
            <person name="Lemaire P."/>
            <person name="Martinez D."/>
            <person name="Meinertzhagen I.A."/>
            <person name="Necula S."/>
            <person name="Nonaka M."/>
            <person name="Putnam N."/>
            <person name="Rash S."/>
            <person name="Saiga H."/>
            <person name="Satake M."/>
            <person name="Terry A."/>
            <person name="Yamada L."/>
            <person name="Wang H.G."/>
            <person name="Awazu S."/>
            <person name="Azumi K."/>
            <person name="Boore J."/>
            <person name="Branno M."/>
            <person name="Chin-Bow S."/>
            <person name="DeSantis R."/>
            <person name="Doyle S."/>
            <person name="Francino P."/>
            <person name="Keys D.N."/>
            <person name="Haga S."/>
            <person name="Hayashi H."/>
            <person name="Hino K."/>
            <person name="Imai K.S."/>
            <person name="Inaba K."/>
            <person name="Kano S."/>
            <person name="Kobayashi K."/>
            <person name="Kobayashi M."/>
            <person name="Lee B.I."/>
            <person name="Makabe K.W."/>
            <person name="Manohar C."/>
            <person name="Matassi G."/>
            <person name="Medina M."/>
            <person name="Mochizuki Y."/>
            <person name="Mount S."/>
            <person name="Morishita T."/>
            <person name="Miura S."/>
            <person name="Nakayama A."/>
            <person name="Nishizaka S."/>
            <person name="Nomoto H."/>
            <person name="Ohta F."/>
            <person name="Oishi K."/>
            <person name="Rigoutsos I."/>
            <person name="Sano M."/>
            <person name="Sasaki A."/>
            <person name="Sasakura Y."/>
            <person name="Shoguchi E."/>
            <person name="Shin-i T."/>
            <person name="Spagnuolo A."/>
            <person name="Stainier D."/>
            <person name="Suzuki M.M."/>
            <person name="Tassy O."/>
            <person name="Takatori N."/>
            <person name="Tokuoka M."/>
            <person name="Yagi K."/>
            <person name="Yoshizaki F."/>
            <person name="Wada S."/>
            <person name="Zhang C."/>
            <person name="Hyatt P.D."/>
            <person name="Larimer F."/>
            <person name="Detter C."/>
            <person name="Doggett N."/>
            <person name="Glavina T."/>
            <person name="Hawkins T."/>
            <person name="Richardson P."/>
            <person name="Lucas S."/>
            <person name="Kohara Y."/>
            <person name="Levine M."/>
            <person name="Satoh N."/>
            <person name="Rokhsar D.S."/>
        </authorList>
    </citation>
    <scope>NUCLEOTIDE SEQUENCE [LARGE SCALE GENOMIC DNA]</scope>
</reference>
<dbReference type="GO" id="GO:0015630">
    <property type="term" value="C:microtubule cytoskeleton"/>
    <property type="evidence" value="ECO:0000318"/>
    <property type="project" value="GO_Central"/>
</dbReference>
<comment type="subcellular location">
    <subcellularLocation>
        <location evidence="1">Cytoplasm</location>
        <location evidence="1">Cytoskeleton</location>
    </subcellularLocation>
</comment>
<dbReference type="PANTHER" id="PTHR16076">
    <property type="entry name" value="CYTOSKELETON ASSOCIATED PROTEIN 2-RELATED"/>
    <property type="match status" value="1"/>
</dbReference>
<evidence type="ECO:0000256" key="2">
    <source>
        <dbReference type="ARBA" id="ARBA00009468"/>
    </source>
</evidence>
<comment type="similarity">
    <text evidence="2">Belongs to the CKAP2 family.</text>
</comment>
<evidence type="ECO:0000256" key="5">
    <source>
        <dbReference type="ARBA" id="ARBA00023212"/>
    </source>
</evidence>
<name>F7B7C2_CIOIN</name>
<dbReference type="GeneTree" id="ENSGT00530000063691"/>
<dbReference type="RefSeq" id="XP_002126212.1">
    <property type="nucleotide sequence ID" value="XM_002126176.4"/>
</dbReference>
<evidence type="ECO:0000313" key="8">
    <source>
        <dbReference type="Ensembl" id="ENSCINP00000010678.2"/>
    </source>
</evidence>
<evidence type="ECO:0000256" key="1">
    <source>
        <dbReference type="ARBA" id="ARBA00004245"/>
    </source>
</evidence>
<dbReference type="InterPro" id="IPR029197">
    <property type="entry name" value="CKAP2_C"/>
</dbReference>
<evidence type="ECO:0000313" key="9">
    <source>
        <dbReference type="Proteomes" id="UP000008144"/>
    </source>
</evidence>
<dbReference type="InterPro" id="IPR026165">
    <property type="entry name" value="CKAP2_fam"/>
</dbReference>
<sequence length="526" mass="59185">MDAERLAKLNAYLISKGKKPKELSKNYIKANATNVKRGILTKKCQNVAEVNCTDKATKKSIKMIESTQPNLPKTIKRLPSKTNKAAKTFGRKSNLTNQKIRQGENKFNATKDSMKHNDTLLAKTPTKAMVARNLQATPMSSKKLLSQKLLRRSMGHAIVSKENCTPKKISQPMRTPVCKSVTGRSILSKSVQPKSRVRTFIAEQRSKAPAPKKRLAKQSEREERMLKLKAWLISRGKSVDHLRGFKPAKTMLTPVNSPQQKTGNSRTSYWPRFREEDYQDEISILMKHAMQEATDCLNENCSPTEVHQRLVEFREKIPSAEQHAIYWITMAAVYEKLGKSNDEILNVYETAVDLDAQPLEQLKVALNEFISKPPKMDITPSYSINEQGTSSPTTISQRTSPIRGQVFQTPIKSSHPPSPLVAGSPSSVIKLRMISKSSPVFKQILLKRALPLTTSAIVTPVRRSKRIENASSKYPQYVRPHHPCITNPQDLLESMNKEMESCDFVFDENKALGEDYADVSTILNLG</sequence>
<keyword evidence="3" id="KW-0963">Cytoplasm</keyword>
<evidence type="ECO:0000256" key="3">
    <source>
        <dbReference type="ARBA" id="ARBA00022490"/>
    </source>
</evidence>
<dbReference type="OrthoDB" id="6288182at2759"/>
<dbReference type="OMA" id="IYWITMA"/>
<evidence type="ECO:0000256" key="6">
    <source>
        <dbReference type="SAM" id="MobiDB-lite"/>
    </source>
</evidence>
<dbReference type="Pfam" id="PF15297">
    <property type="entry name" value="CKAP2_C"/>
    <property type="match status" value="1"/>
</dbReference>
<reference evidence="8" key="2">
    <citation type="journal article" date="2008" name="Genome Biol.">
        <title>Improved genome assembly and evidence-based global gene model set for the chordate Ciona intestinalis: new insight into intron and operon populations.</title>
        <authorList>
            <person name="Satou Y."/>
            <person name="Mineta K."/>
            <person name="Ogasawara M."/>
            <person name="Sasakura Y."/>
            <person name="Shoguchi E."/>
            <person name="Ueno K."/>
            <person name="Yamada L."/>
            <person name="Matsumoto J."/>
            <person name="Wasserscheid J."/>
            <person name="Dewar K."/>
            <person name="Wiley G.B."/>
            <person name="Macmil S.L."/>
            <person name="Roe B.A."/>
            <person name="Zeller R.W."/>
            <person name="Hastings K.E."/>
            <person name="Lemaire P."/>
            <person name="Lindquist E."/>
            <person name="Endo T."/>
            <person name="Hotta K."/>
            <person name="Inaba K."/>
        </authorList>
    </citation>
    <scope>NUCLEOTIDE SEQUENCE [LARGE SCALE GENOMIC DNA]</scope>
    <source>
        <strain evidence="8">wild type</strain>
    </source>
</reference>
<dbReference type="PANTHER" id="PTHR16076:SF8">
    <property type="entry name" value="CYTOSKELETON-ASSOCIATED PROTEIN 2"/>
    <property type="match status" value="1"/>
</dbReference>
<dbReference type="KEGG" id="cin:100186196"/>
<feature type="domain" description="Cytoskeleton-associated protein 2 C-terminal" evidence="7">
    <location>
        <begin position="208"/>
        <end position="371"/>
    </location>
</feature>
<keyword evidence="4" id="KW-0597">Phosphoprotein</keyword>
<feature type="region of interest" description="Disordered" evidence="6">
    <location>
        <begin position="381"/>
        <end position="400"/>
    </location>
</feature>
<evidence type="ECO:0000259" key="7">
    <source>
        <dbReference type="Pfam" id="PF15297"/>
    </source>
</evidence>
<keyword evidence="5" id="KW-0206">Cytoskeleton</keyword>
<dbReference type="Proteomes" id="UP000008144">
    <property type="component" value="Chromosome 2"/>
</dbReference>
<dbReference type="FunCoup" id="F7B7C2">
    <property type="interactions" value="16"/>
</dbReference>
<protein>
    <submittedName>
        <fullName evidence="8">Cytoskeleton-associated protein 2</fullName>
    </submittedName>
</protein>
<reference evidence="8" key="4">
    <citation type="submission" date="2025-09" db="UniProtKB">
        <authorList>
            <consortium name="Ensembl"/>
        </authorList>
    </citation>
    <scope>IDENTIFICATION</scope>
</reference>
<dbReference type="Ensembl" id="ENSCINT00000010678.2">
    <property type="protein sequence ID" value="ENSCINP00000010678.2"/>
    <property type="gene ID" value="ENSCING00000005193.2"/>
</dbReference>
<dbReference type="GeneID" id="100186196"/>